<dbReference type="EMBL" id="APNK01000004">
    <property type="protein sequence ID" value="KEZ78560.1"/>
    <property type="molecule type" value="Genomic_DNA"/>
</dbReference>
<dbReference type="eggNOG" id="ENOG5030N64">
    <property type="taxonomic scope" value="Bacteria"/>
</dbReference>
<sequence>MARIESQRMMANVEGDFVVFLIGMRINALWRVDRWWPVSRAMPKMLQELSAKPELGLLGYRGRWGGRNVELIQYWRSFDQLRAYAAARESEHLPAWREFNRRSSGNDSVGIWHETYLVQAGQFETVYRNMPTHGLAAATAVKPATGRHQTAAGRLGRRDG</sequence>
<name>A0A084IPC6_SALHC</name>
<organism evidence="1 2">
    <name type="scientific">Salinisphaera hydrothermalis (strain C41B8)</name>
    <dbReference type="NCBI Taxonomy" id="1304275"/>
    <lineage>
        <taxon>Bacteria</taxon>
        <taxon>Pseudomonadati</taxon>
        <taxon>Pseudomonadota</taxon>
        <taxon>Gammaproteobacteria</taxon>
        <taxon>Salinisphaerales</taxon>
        <taxon>Salinisphaeraceae</taxon>
        <taxon>Salinisphaera</taxon>
    </lineage>
</organism>
<dbReference type="Pfam" id="PF13826">
    <property type="entry name" value="Monooxy_af470-like"/>
    <property type="match status" value="1"/>
</dbReference>
<keyword evidence="2" id="KW-1185">Reference proteome</keyword>
<protein>
    <recommendedName>
        <fullName evidence="3">DUF4188 domain-containing protein</fullName>
    </recommendedName>
</protein>
<dbReference type="STRING" id="1304275.C41B8_04991"/>
<proteinExistence type="predicted"/>
<dbReference type="AlphaFoldDB" id="A0A084IPC6"/>
<dbReference type="RefSeq" id="WP_037334909.1">
    <property type="nucleotide sequence ID" value="NZ_APNK01000004.1"/>
</dbReference>
<reference evidence="1 2" key="1">
    <citation type="submission" date="2013-03" db="EMBL/GenBank/DDBJ databases">
        <title>Salinisphaera hydrothermalis C41B8 Genome Sequencing.</title>
        <authorList>
            <person name="Li C."/>
            <person name="Lai Q."/>
            <person name="Shao Z."/>
        </authorList>
    </citation>
    <scope>NUCLEOTIDE SEQUENCE [LARGE SCALE GENOMIC DNA]</scope>
    <source>
        <strain evidence="1 2">C41B8</strain>
    </source>
</reference>
<evidence type="ECO:0008006" key="3">
    <source>
        <dbReference type="Google" id="ProtNLM"/>
    </source>
</evidence>
<gene>
    <name evidence="1" type="ORF">C41B8_04991</name>
</gene>
<dbReference type="OrthoDB" id="7566033at2"/>
<dbReference type="InterPro" id="IPR025444">
    <property type="entry name" value="Monooxy_af470"/>
</dbReference>
<evidence type="ECO:0000313" key="1">
    <source>
        <dbReference type="EMBL" id="KEZ78560.1"/>
    </source>
</evidence>
<dbReference type="Proteomes" id="UP000028302">
    <property type="component" value="Unassembled WGS sequence"/>
</dbReference>
<accession>A0A084IPC6</accession>
<comment type="caution">
    <text evidence="1">The sequence shown here is derived from an EMBL/GenBank/DDBJ whole genome shotgun (WGS) entry which is preliminary data.</text>
</comment>
<evidence type="ECO:0000313" key="2">
    <source>
        <dbReference type="Proteomes" id="UP000028302"/>
    </source>
</evidence>
<dbReference type="PATRIC" id="fig|1304275.5.peg.1021"/>